<evidence type="ECO:0000256" key="4">
    <source>
        <dbReference type="ARBA" id="ARBA00022833"/>
    </source>
</evidence>
<evidence type="ECO:0000256" key="5">
    <source>
        <dbReference type="PROSITE-ProRule" id="PRU00042"/>
    </source>
</evidence>
<protein>
    <recommendedName>
        <fullName evidence="6">C2H2-type domain-containing protein</fullName>
    </recommendedName>
</protein>
<name>A0A8C9G9H5_PAVCR</name>
<evidence type="ECO:0000259" key="6">
    <source>
        <dbReference type="PROSITE" id="PS50157"/>
    </source>
</evidence>
<evidence type="ECO:0000256" key="3">
    <source>
        <dbReference type="ARBA" id="ARBA00022771"/>
    </source>
</evidence>
<organism evidence="7 8">
    <name type="scientific">Pavo cristatus</name>
    <name type="common">Indian peafowl</name>
    <name type="synonym">Blue peafowl</name>
    <dbReference type="NCBI Taxonomy" id="9049"/>
    <lineage>
        <taxon>Eukaryota</taxon>
        <taxon>Metazoa</taxon>
        <taxon>Chordata</taxon>
        <taxon>Craniata</taxon>
        <taxon>Vertebrata</taxon>
        <taxon>Euteleostomi</taxon>
        <taxon>Archelosauria</taxon>
        <taxon>Archosauria</taxon>
        <taxon>Dinosauria</taxon>
        <taxon>Saurischia</taxon>
        <taxon>Theropoda</taxon>
        <taxon>Coelurosauria</taxon>
        <taxon>Aves</taxon>
        <taxon>Neognathae</taxon>
        <taxon>Galloanserae</taxon>
        <taxon>Galliformes</taxon>
        <taxon>Phasianidae</taxon>
        <taxon>Phasianinae</taxon>
        <taxon>Pavo</taxon>
    </lineage>
</organism>
<keyword evidence="2" id="KW-0677">Repeat</keyword>
<feature type="domain" description="C2H2-type" evidence="6">
    <location>
        <begin position="50"/>
        <end position="79"/>
    </location>
</feature>
<dbReference type="GO" id="GO:0006357">
    <property type="term" value="P:regulation of transcription by RNA polymerase II"/>
    <property type="evidence" value="ECO:0007669"/>
    <property type="project" value="TreeGrafter"/>
</dbReference>
<dbReference type="PROSITE" id="PS50157">
    <property type="entry name" value="ZINC_FINGER_C2H2_2"/>
    <property type="match status" value="3"/>
</dbReference>
<dbReference type="PANTHER" id="PTHR46179">
    <property type="entry name" value="ZINC FINGER PROTEIN"/>
    <property type="match status" value="1"/>
</dbReference>
<dbReference type="SMART" id="SM00355">
    <property type="entry name" value="ZnF_C2H2"/>
    <property type="match status" value="3"/>
</dbReference>
<dbReference type="AlphaFoldDB" id="A0A8C9G9H5"/>
<proteinExistence type="predicted"/>
<dbReference type="Proteomes" id="UP000694428">
    <property type="component" value="Unplaced"/>
</dbReference>
<keyword evidence="4" id="KW-0862">Zinc</keyword>
<keyword evidence="1" id="KW-0479">Metal-binding</keyword>
<dbReference type="InterPro" id="IPR051061">
    <property type="entry name" value="Zinc_finger_trans_reg"/>
</dbReference>
<dbReference type="PANTHER" id="PTHR46179:SF26">
    <property type="entry name" value="ZINC FINGER PROTEIN 423 HOMOLOG"/>
    <property type="match status" value="1"/>
</dbReference>
<evidence type="ECO:0000313" key="8">
    <source>
        <dbReference type="Proteomes" id="UP000694428"/>
    </source>
</evidence>
<dbReference type="PROSITE" id="PS00028">
    <property type="entry name" value="ZINC_FINGER_C2H2_1"/>
    <property type="match status" value="3"/>
</dbReference>
<evidence type="ECO:0000256" key="1">
    <source>
        <dbReference type="ARBA" id="ARBA00022723"/>
    </source>
</evidence>
<dbReference type="Ensembl" id="ENSPSTT00000026691.1">
    <property type="protein sequence ID" value="ENSPSTP00000025367.1"/>
    <property type="gene ID" value="ENSPSTG00000018685.1"/>
</dbReference>
<dbReference type="GO" id="GO:0005634">
    <property type="term" value="C:nucleus"/>
    <property type="evidence" value="ECO:0007669"/>
    <property type="project" value="TreeGrafter"/>
</dbReference>
<evidence type="ECO:0000313" key="7">
    <source>
        <dbReference type="Ensembl" id="ENSPSTP00000025367.1"/>
    </source>
</evidence>
<dbReference type="FunFam" id="3.30.160.60:FF:001610">
    <property type="entry name" value="transcription factor IIIA"/>
    <property type="match status" value="1"/>
</dbReference>
<dbReference type="SUPFAM" id="SSF57667">
    <property type="entry name" value="beta-beta-alpha zinc fingers"/>
    <property type="match status" value="2"/>
</dbReference>
<reference evidence="7" key="2">
    <citation type="submission" date="2025-09" db="UniProtKB">
        <authorList>
            <consortium name="Ensembl"/>
        </authorList>
    </citation>
    <scope>IDENTIFICATION</scope>
</reference>
<keyword evidence="8" id="KW-1185">Reference proteome</keyword>
<dbReference type="InterPro" id="IPR036236">
    <property type="entry name" value="Znf_C2H2_sf"/>
</dbReference>
<accession>A0A8C9G9H5</accession>
<sequence>FYSPAVNYLSVGSAPPARSFICSFPGCNATFNKGWRLDAHLCRHTGARPYVCQYEGCGKSFTRDFHRARHFLTHSGERPFECTAEGCNQKFGTKSNLKKHVQRKHENQQKLYSVSHDLWLYRMRLNKLLLWYLRRYPGLLLCRICMSSCDWDISQHVWTGLSLFGL</sequence>
<feature type="domain" description="C2H2-type" evidence="6">
    <location>
        <begin position="20"/>
        <end position="49"/>
    </location>
</feature>
<keyword evidence="3 5" id="KW-0863">Zinc-finger</keyword>
<reference evidence="7" key="1">
    <citation type="submission" date="2025-08" db="UniProtKB">
        <authorList>
            <consortium name="Ensembl"/>
        </authorList>
    </citation>
    <scope>IDENTIFICATION</scope>
</reference>
<dbReference type="Pfam" id="PF00096">
    <property type="entry name" value="zf-C2H2"/>
    <property type="match status" value="1"/>
</dbReference>
<dbReference type="InterPro" id="IPR013087">
    <property type="entry name" value="Znf_C2H2_type"/>
</dbReference>
<dbReference type="GO" id="GO:0008270">
    <property type="term" value="F:zinc ion binding"/>
    <property type="evidence" value="ECO:0007669"/>
    <property type="project" value="UniProtKB-KW"/>
</dbReference>
<dbReference type="FunFam" id="3.30.160.60:FF:000125">
    <property type="entry name" value="Putative zinc finger protein 143"/>
    <property type="match status" value="1"/>
</dbReference>
<evidence type="ECO:0000256" key="2">
    <source>
        <dbReference type="ARBA" id="ARBA00022737"/>
    </source>
</evidence>
<feature type="domain" description="C2H2-type" evidence="6">
    <location>
        <begin position="80"/>
        <end position="110"/>
    </location>
</feature>
<dbReference type="Gene3D" id="3.30.160.60">
    <property type="entry name" value="Classic Zinc Finger"/>
    <property type="match status" value="3"/>
</dbReference>